<accession>A0ABT8TMJ1</accession>
<dbReference type="PROSITE" id="PS50932">
    <property type="entry name" value="HTH_LACI_2"/>
    <property type="match status" value="1"/>
</dbReference>
<dbReference type="SUPFAM" id="SSF53822">
    <property type="entry name" value="Periplasmic binding protein-like I"/>
    <property type="match status" value="1"/>
</dbReference>
<dbReference type="InterPro" id="IPR010982">
    <property type="entry name" value="Lambda_DNA-bd_dom_sf"/>
</dbReference>
<gene>
    <name evidence="5" type="ORF">QWI16_15605</name>
</gene>
<dbReference type="EMBL" id="JAULRT010000062">
    <property type="protein sequence ID" value="MDO3383607.1"/>
    <property type="molecule type" value="Genomic_DNA"/>
</dbReference>
<dbReference type="PANTHER" id="PTHR30146:SF153">
    <property type="entry name" value="LACTOSE OPERON REPRESSOR"/>
    <property type="match status" value="1"/>
</dbReference>
<evidence type="ECO:0000313" key="5">
    <source>
        <dbReference type="EMBL" id="MDO3383607.1"/>
    </source>
</evidence>
<name>A0ABT8TMJ1_9GAMM</name>
<dbReference type="Proteomes" id="UP001168380">
    <property type="component" value="Unassembled WGS sequence"/>
</dbReference>
<dbReference type="PANTHER" id="PTHR30146">
    <property type="entry name" value="LACI-RELATED TRANSCRIPTIONAL REPRESSOR"/>
    <property type="match status" value="1"/>
</dbReference>
<keyword evidence="3" id="KW-0804">Transcription</keyword>
<evidence type="ECO:0000256" key="1">
    <source>
        <dbReference type="ARBA" id="ARBA00023015"/>
    </source>
</evidence>
<dbReference type="Gene3D" id="1.10.260.40">
    <property type="entry name" value="lambda repressor-like DNA-binding domains"/>
    <property type="match status" value="1"/>
</dbReference>
<evidence type="ECO:0000256" key="2">
    <source>
        <dbReference type="ARBA" id="ARBA00023125"/>
    </source>
</evidence>
<dbReference type="Pfam" id="PF13377">
    <property type="entry name" value="Peripla_BP_3"/>
    <property type="match status" value="1"/>
</dbReference>
<dbReference type="Gene3D" id="3.40.50.2300">
    <property type="match status" value="2"/>
</dbReference>
<dbReference type="PRINTS" id="PR00036">
    <property type="entry name" value="HTHLACI"/>
</dbReference>
<dbReference type="Pfam" id="PF00356">
    <property type="entry name" value="LacI"/>
    <property type="match status" value="1"/>
</dbReference>
<dbReference type="InterPro" id="IPR046335">
    <property type="entry name" value="LacI/GalR-like_sensor"/>
</dbReference>
<protein>
    <submittedName>
        <fullName evidence="5">LacI family DNA-binding transcriptional regulator</fullName>
    </submittedName>
</protein>
<organism evidence="5 6">
    <name type="scientific">Gilvimarinus algae</name>
    <dbReference type="NCBI Taxonomy" id="3058037"/>
    <lineage>
        <taxon>Bacteria</taxon>
        <taxon>Pseudomonadati</taxon>
        <taxon>Pseudomonadota</taxon>
        <taxon>Gammaproteobacteria</taxon>
        <taxon>Cellvibrionales</taxon>
        <taxon>Cellvibrionaceae</taxon>
        <taxon>Gilvimarinus</taxon>
    </lineage>
</organism>
<dbReference type="CDD" id="cd01545">
    <property type="entry name" value="PBP1_SalR"/>
    <property type="match status" value="1"/>
</dbReference>
<comment type="caution">
    <text evidence="5">The sequence shown here is derived from an EMBL/GenBank/DDBJ whole genome shotgun (WGS) entry which is preliminary data.</text>
</comment>
<evidence type="ECO:0000313" key="6">
    <source>
        <dbReference type="Proteomes" id="UP001168380"/>
    </source>
</evidence>
<reference evidence="5" key="1">
    <citation type="submission" date="2023-07" db="EMBL/GenBank/DDBJ databases">
        <title>Gilvimarinus algae sp. nov., isolated from the surface of Kelp.</title>
        <authorList>
            <person name="Sun Y.Y."/>
            <person name="Gong Y."/>
            <person name="Du Z.J."/>
        </authorList>
    </citation>
    <scope>NUCLEOTIDE SEQUENCE</scope>
    <source>
        <strain evidence="5">SDUM040014</strain>
    </source>
</reference>
<dbReference type="SUPFAM" id="SSF47413">
    <property type="entry name" value="lambda repressor-like DNA-binding domains"/>
    <property type="match status" value="1"/>
</dbReference>
<feature type="domain" description="HTH lacI-type" evidence="4">
    <location>
        <begin position="3"/>
        <end position="57"/>
    </location>
</feature>
<keyword evidence="6" id="KW-1185">Reference proteome</keyword>
<keyword evidence="2 5" id="KW-0238">DNA-binding</keyword>
<dbReference type="InterPro" id="IPR028082">
    <property type="entry name" value="Peripla_BP_I"/>
</dbReference>
<dbReference type="CDD" id="cd01392">
    <property type="entry name" value="HTH_LacI"/>
    <property type="match status" value="1"/>
</dbReference>
<dbReference type="PROSITE" id="PS00356">
    <property type="entry name" value="HTH_LACI_1"/>
    <property type="match status" value="1"/>
</dbReference>
<keyword evidence="1" id="KW-0805">Transcription regulation</keyword>
<evidence type="ECO:0000256" key="3">
    <source>
        <dbReference type="ARBA" id="ARBA00023163"/>
    </source>
</evidence>
<proteinExistence type="predicted"/>
<dbReference type="GO" id="GO:0003677">
    <property type="term" value="F:DNA binding"/>
    <property type="evidence" value="ECO:0007669"/>
    <property type="project" value="UniProtKB-KW"/>
</dbReference>
<sequence length="338" mass="36842">MKATIKDVAKLAGVSFKTVSRVINNEGTVGQELQERVWKAVKQLNYRPNLSARGLRGAASSIGFIYDNPNSNYVIDMQRGILDECRAQGYELVIHPCDATNRTIIQEVLEMIDRSRVGGLVLTPPISENPDILAAIAERNVKFVRVLSGAKAPDDLSPCVYIDDRNAAYAITEHLIGLGHKDIAFLGGDEEHQSSGERLAGYKAALEDHKIKYSAKRVIPGSYSFESGVERTRQLLNTKGSNPTAIFACNDEIAAGTLFAARIAGVDVPAELSIAGFEDSPFSRQAWPNLTTAAQPTSTIAQRAASLLIKSLRNGKKVESEGFYPELIIRESSTKARH</sequence>
<dbReference type="InterPro" id="IPR000843">
    <property type="entry name" value="HTH_LacI"/>
</dbReference>
<dbReference type="SMART" id="SM00354">
    <property type="entry name" value="HTH_LACI"/>
    <property type="match status" value="1"/>
</dbReference>
<dbReference type="RefSeq" id="WP_302714490.1">
    <property type="nucleotide sequence ID" value="NZ_JAULRT010000062.1"/>
</dbReference>
<evidence type="ECO:0000259" key="4">
    <source>
        <dbReference type="PROSITE" id="PS50932"/>
    </source>
</evidence>